<dbReference type="Pfam" id="PF12796">
    <property type="entry name" value="Ank_2"/>
    <property type="match status" value="2"/>
</dbReference>
<feature type="repeat" description="ANK" evidence="3">
    <location>
        <begin position="821"/>
        <end position="853"/>
    </location>
</feature>
<feature type="repeat" description="ANK" evidence="3">
    <location>
        <begin position="624"/>
        <end position="656"/>
    </location>
</feature>
<feature type="compositionally biased region" description="Basic residues" evidence="4">
    <location>
        <begin position="1445"/>
        <end position="1457"/>
    </location>
</feature>
<feature type="compositionally biased region" description="Basic and acidic residues" evidence="4">
    <location>
        <begin position="16"/>
        <end position="42"/>
    </location>
</feature>
<evidence type="ECO:0000256" key="3">
    <source>
        <dbReference type="PROSITE-ProRule" id="PRU00023"/>
    </source>
</evidence>
<name>A0A2V1B0A5_9ASCO</name>
<feature type="compositionally biased region" description="Basic and acidic residues" evidence="4">
    <location>
        <begin position="914"/>
        <end position="923"/>
    </location>
</feature>
<dbReference type="SMART" id="SM00248">
    <property type="entry name" value="ANK"/>
    <property type="match status" value="5"/>
</dbReference>
<dbReference type="InterPro" id="IPR036770">
    <property type="entry name" value="Ankyrin_rpt-contain_sf"/>
</dbReference>
<feature type="repeat" description="ANK" evidence="3">
    <location>
        <begin position="591"/>
        <end position="623"/>
    </location>
</feature>
<feature type="repeat" description="ANK" evidence="3">
    <location>
        <begin position="660"/>
        <end position="692"/>
    </location>
</feature>
<feature type="compositionally biased region" description="Basic and acidic residues" evidence="4">
    <location>
        <begin position="60"/>
        <end position="73"/>
    </location>
</feature>
<keyword evidence="2 3" id="KW-0040">ANK repeat</keyword>
<dbReference type="Pfam" id="PF09428">
    <property type="entry name" value="DUF2011"/>
    <property type="match status" value="1"/>
</dbReference>
<keyword evidence="6" id="KW-1185">Reference proteome</keyword>
<dbReference type="PROSITE" id="PS50297">
    <property type="entry name" value="ANK_REP_REGION"/>
    <property type="match status" value="4"/>
</dbReference>
<accession>A0A2V1B0A5</accession>
<feature type="compositionally biased region" description="Basic and acidic residues" evidence="4">
    <location>
        <begin position="131"/>
        <end position="179"/>
    </location>
</feature>
<feature type="compositionally biased region" description="Basic and acidic residues" evidence="4">
    <location>
        <begin position="298"/>
        <end position="326"/>
    </location>
</feature>
<feature type="compositionally biased region" description="Low complexity" evidence="4">
    <location>
        <begin position="1"/>
        <end position="15"/>
    </location>
</feature>
<dbReference type="PANTHER" id="PTHR24123">
    <property type="entry name" value="ANKYRIN REPEAT-CONTAINING"/>
    <property type="match status" value="1"/>
</dbReference>
<keyword evidence="1" id="KW-0677">Repeat</keyword>
<feature type="compositionally biased region" description="Acidic residues" evidence="4">
    <location>
        <begin position="437"/>
        <end position="447"/>
    </location>
</feature>
<dbReference type="InterPro" id="IPR002110">
    <property type="entry name" value="Ankyrin_rpt"/>
</dbReference>
<dbReference type="PRINTS" id="PR01415">
    <property type="entry name" value="ANKYRIN"/>
</dbReference>
<feature type="compositionally biased region" description="Basic and acidic residues" evidence="4">
    <location>
        <begin position="1463"/>
        <end position="1485"/>
    </location>
</feature>
<dbReference type="OrthoDB" id="194358at2759"/>
<feature type="region of interest" description="Disordered" evidence="4">
    <location>
        <begin position="1"/>
        <end position="590"/>
    </location>
</feature>
<evidence type="ECO:0000256" key="2">
    <source>
        <dbReference type="ARBA" id="ARBA00023043"/>
    </source>
</evidence>
<feature type="region of interest" description="Disordered" evidence="4">
    <location>
        <begin position="1438"/>
        <end position="1513"/>
    </location>
</feature>
<dbReference type="PANTHER" id="PTHR24123:SF33">
    <property type="entry name" value="PROTEIN HOS4"/>
    <property type="match status" value="1"/>
</dbReference>
<feature type="compositionally biased region" description="Basic and acidic residues" evidence="4">
    <location>
        <begin position="92"/>
        <end position="101"/>
    </location>
</feature>
<feature type="compositionally biased region" description="Basic and acidic residues" evidence="4">
    <location>
        <begin position="457"/>
        <end position="475"/>
    </location>
</feature>
<feature type="compositionally biased region" description="Basic residues" evidence="4">
    <location>
        <begin position="1500"/>
        <end position="1513"/>
    </location>
</feature>
<dbReference type="InterPro" id="IPR018555">
    <property type="entry name" value="C630.06c-like"/>
</dbReference>
<feature type="region of interest" description="Disordered" evidence="4">
    <location>
        <begin position="1260"/>
        <end position="1285"/>
    </location>
</feature>
<dbReference type="Gene3D" id="1.25.40.20">
    <property type="entry name" value="Ankyrin repeat-containing domain"/>
    <property type="match status" value="2"/>
</dbReference>
<reference evidence="5 6" key="1">
    <citation type="submission" date="2017-12" db="EMBL/GenBank/DDBJ databases">
        <title>Genome Sequence of a Multidrug-Resistant Candida haemulonii Isolate from a Patient with Chronic Leg Ulcers in Israel.</title>
        <authorList>
            <person name="Chow N.A."/>
            <person name="Gade L."/>
            <person name="Batra D."/>
            <person name="Rowe L.A."/>
            <person name="Ben-Ami R."/>
            <person name="Loparev V.N."/>
            <person name="Litvintseva A.P."/>
        </authorList>
    </citation>
    <scope>NUCLEOTIDE SEQUENCE [LARGE SCALE GENOMIC DNA]</scope>
    <source>
        <strain evidence="5 6">B11899</strain>
    </source>
</reference>
<dbReference type="STRING" id="45357.A0A2V1B0A5"/>
<feature type="compositionally biased region" description="Basic and acidic residues" evidence="4">
    <location>
        <begin position="248"/>
        <end position="258"/>
    </location>
</feature>
<dbReference type="EMBL" id="PKFO01000011">
    <property type="protein sequence ID" value="PVH23454.1"/>
    <property type="molecule type" value="Genomic_DNA"/>
</dbReference>
<gene>
    <name evidence="5" type="ORF">CXQ85_003744</name>
</gene>
<dbReference type="Proteomes" id="UP000244309">
    <property type="component" value="Unassembled WGS sequence"/>
</dbReference>
<organism evidence="5 6">
    <name type="scientific">Candidozyma haemuli</name>
    <dbReference type="NCBI Taxonomy" id="45357"/>
    <lineage>
        <taxon>Eukaryota</taxon>
        <taxon>Fungi</taxon>
        <taxon>Dikarya</taxon>
        <taxon>Ascomycota</taxon>
        <taxon>Saccharomycotina</taxon>
        <taxon>Pichiomycetes</taxon>
        <taxon>Metschnikowiaceae</taxon>
        <taxon>Candidozyma</taxon>
    </lineage>
</organism>
<dbReference type="GeneID" id="37009074"/>
<sequence>MSYNSGSGNSRIPSSSRDRDRDRPRDRPPSSKPPIRDRDRGHRGSGSVSAFGPGSTSTSEGHDNSFRRHEPQRDYFGYRGNYRKPGFNQGGRKRDSYDKYRPGNKNKAGPSGPRNSWHDKRKPGSSNMYGDRPRPERSEYKPPKDSEDDDRRSNRRPDWDPRDSRDSKDPREGRDRYESRIPQASRDSSSLRRTTSEAPRSNDKSSKLHRFSDPSPSVPLERPKKDDGASTSDTKVQQVAKKPSRVPIIKDERLLHLFDDDEPEPSASSETPAQPKGEPKKPEGSSSDITKKTGSVAEKPEGEKSDDKVEPKTDIDTAKPKPEKQEQSSTGTSKTSDSEPTKPDTTTKSDDGKSSEVTKNEELEKPAVAKKEEEAKKADNDKQAEEAKQTAEATKVETKEEPSEPLKNEKDESEALEHRKRDSVHSLASEPEKPLPDIEEDADDSEAETVITNEPISTDKAKSLVRKRGADEERRRLKRKIIYSDESDDENDDDHSYRPSSASQKHSEDTSTSLEKHTTPSLPFRPRRRSSDDAMKVVDSTSSKNKGGDSADNSDAESEREDAAENKKVFKSGFDQSSKPLKSYKMKRDSTGRSLLQRACKKGDLDAVKTLIARGADANESDFGGFTCLHEAALAGHTDIVKFLIEKGADVNKQALEAGDSETPLMDASENKHVDTVKVLLAHGADPNITNVDGFSALTKLYHLQTEEDNYDEVISLLSVAADKKSTSKAISQSPRKVIEDPNEGYFNDLTKKKSPSSAIYKYVAQGLKEAAAEDFILHGYSLSKKPDILILAARYGHTELVDILLGLNPGSFDINLKNKVGVTILLASVGRGNYDVVKLLLSRGADPLLTRDEDGLNALQISKHSAQHDPREVFLIEQHLSGETEKAATPVPPSSPTPAGRDRETKISQPSDESIKSHDKPALEANEDGPKSPTSKPVVAKDSISKKRKGSEDLDLKKFKKRKEAVEATVNDATAAGEEAQELEKTLLGSPTGEIKEKSPEAEQKVKMNRTASSASLSPGPATKAQEEQKQKALEEAKIWQEKVQAKKRARKEMFLQAEKEKERKRKEDEEKRIELEKQEKLKAKEEEIKKAQEAEKLAKDLESKRRKLEIDLILEKYPIGLRQFIFGERLGDAERLRYCPLYVFDLEGNSYVIDLQISLLLARPVSELHEKCLKDTNEKSILDAEAKAKVWPLFFPMVGVGKNNQVEMDGHAKFLGLQLSFLPYKNVAEYVKTSDAELHDNIWSSKRETKVSLMSLPVATGANPGLPESSQQDQEKGPEAKAGFVPPKWKLRQDVIRTISSAHTPLWRDLYDSEEESDHEPLVLPEMEFELIEVDEQKNNSNEPEEPVTEEPEEFAFPLFSAPSAEVMTVTMNDAEEEEEINNERPESYYKAIYSKIEKEEFLLAAVDSAYVFEWSQTVFPDLAPWKVVDLKKHNEDVDQERKKHRKRRAGKKKRESAILCRERRQTREKEVKKLRREQEAREKKKRFKKWNGPGAKTKQKVPAKPKYRTE</sequence>
<comment type="caution">
    <text evidence="5">The sequence shown here is derived from an EMBL/GenBank/DDBJ whole genome shotgun (WGS) entry which is preliminary data.</text>
</comment>
<dbReference type="RefSeq" id="XP_025344394.1">
    <property type="nucleotide sequence ID" value="XM_025487378.1"/>
</dbReference>
<feature type="compositionally biased region" description="Basic and acidic residues" evidence="4">
    <location>
        <begin position="336"/>
        <end position="436"/>
    </location>
</feature>
<evidence type="ECO:0000256" key="1">
    <source>
        <dbReference type="ARBA" id="ARBA00022737"/>
    </source>
</evidence>
<evidence type="ECO:0000313" key="5">
    <source>
        <dbReference type="EMBL" id="PVH23454.1"/>
    </source>
</evidence>
<proteinExistence type="predicted"/>
<feature type="compositionally biased region" description="Basic and acidic residues" evidence="4">
    <location>
        <begin position="995"/>
        <end position="1007"/>
    </location>
</feature>
<dbReference type="VEuPathDB" id="FungiDB:CXQ85_003744"/>
<dbReference type="InterPro" id="IPR051165">
    <property type="entry name" value="Multifunctional_ANK_Repeat"/>
</dbReference>
<evidence type="ECO:0000313" key="6">
    <source>
        <dbReference type="Proteomes" id="UP000244309"/>
    </source>
</evidence>
<evidence type="ECO:0000256" key="4">
    <source>
        <dbReference type="SAM" id="MobiDB-lite"/>
    </source>
</evidence>
<feature type="region of interest" description="Disordered" evidence="4">
    <location>
        <begin position="883"/>
        <end position="1033"/>
    </location>
</feature>
<feature type="compositionally biased region" description="Basic and acidic residues" evidence="4">
    <location>
        <begin position="505"/>
        <end position="518"/>
    </location>
</feature>
<feature type="compositionally biased region" description="Basic and acidic residues" evidence="4">
    <location>
        <begin position="200"/>
        <end position="212"/>
    </location>
</feature>
<protein>
    <submittedName>
        <fullName evidence="5">Uncharacterized protein</fullName>
    </submittedName>
</protein>
<dbReference type="SUPFAM" id="SSF48403">
    <property type="entry name" value="Ankyrin repeat"/>
    <property type="match status" value="1"/>
</dbReference>
<dbReference type="PROSITE" id="PS50088">
    <property type="entry name" value="ANK_REPEAT"/>
    <property type="match status" value="4"/>
</dbReference>